<reference evidence="2" key="1">
    <citation type="submission" date="2017-08" db="EMBL/GenBank/DDBJ databases">
        <authorList>
            <person name="Cuomo C."/>
            <person name="Billmyre B."/>
            <person name="Heitman J."/>
        </authorList>
    </citation>
    <scope>NUCLEOTIDE SEQUENCE</scope>
    <source>
        <strain evidence="2">CBS 12478</strain>
    </source>
</reference>
<feature type="compositionally biased region" description="Polar residues" evidence="1">
    <location>
        <begin position="9"/>
        <end position="27"/>
    </location>
</feature>
<proteinExistence type="predicted"/>
<dbReference type="EMBL" id="CP144063">
    <property type="protein sequence ID" value="WWD22563.1"/>
    <property type="molecule type" value="Genomic_DNA"/>
</dbReference>
<dbReference type="KEGG" id="ksn:43591756"/>
<dbReference type="GeneID" id="43591756"/>
<sequence>MIRDRSKGRNVNSTPDHAKPSSKQTNMTTTYTPYQRHLLHFAQSPNSPSPKLTIISAVRGSLELGLNLPIAVSLALALPLIHSPFPYYLRPLPIKSISEKEGRTQLSSARLIQSSYSMTDIFSLYQSEVPRGWFDWAVDQGHILSFWAMAADVKTGRVDVDDVKRFQNGNWTDSIVKRRQSRMPGKGDVLPFYRGGPIIVGLHSWFVGRLFGVRVYEP</sequence>
<evidence type="ECO:0000313" key="3">
    <source>
        <dbReference type="Proteomes" id="UP000322225"/>
    </source>
</evidence>
<keyword evidence="3" id="KW-1185">Reference proteome</keyword>
<gene>
    <name evidence="2" type="ORF">CI109_107056</name>
</gene>
<feature type="region of interest" description="Disordered" evidence="1">
    <location>
        <begin position="1"/>
        <end position="27"/>
    </location>
</feature>
<organism evidence="2 3">
    <name type="scientific">Kwoniella shandongensis</name>
    <dbReference type="NCBI Taxonomy" id="1734106"/>
    <lineage>
        <taxon>Eukaryota</taxon>
        <taxon>Fungi</taxon>
        <taxon>Dikarya</taxon>
        <taxon>Basidiomycota</taxon>
        <taxon>Agaricomycotina</taxon>
        <taxon>Tremellomycetes</taxon>
        <taxon>Tremellales</taxon>
        <taxon>Cryptococcaceae</taxon>
        <taxon>Kwoniella</taxon>
    </lineage>
</organism>
<dbReference type="RefSeq" id="XP_031858124.2">
    <property type="nucleotide sequence ID" value="XM_032007585.2"/>
</dbReference>
<evidence type="ECO:0000313" key="2">
    <source>
        <dbReference type="EMBL" id="WWD22563.1"/>
    </source>
</evidence>
<accession>A0AAJ8LPL4</accession>
<reference evidence="2" key="2">
    <citation type="submission" date="2024-01" db="EMBL/GenBank/DDBJ databases">
        <title>Comparative genomics of Cryptococcus and Kwoniella reveals pathogenesis evolution and contrasting modes of karyotype evolution via chromosome fusion or intercentromeric recombination.</title>
        <authorList>
            <person name="Coelho M.A."/>
            <person name="David-Palma M."/>
            <person name="Shea T."/>
            <person name="Bowers K."/>
            <person name="McGinley-Smith S."/>
            <person name="Mohammad A.W."/>
            <person name="Gnirke A."/>
            <person name="Yurkov A.M."/>
            <person name="Nowrousian M."/>
            <person name="Sun S."/>
            <person name="Cuomo C.A."/>
            <person name="Heitman J."/>
        </authorList>
    </citation>
    <scope>NUCLEOTIDE SEQUENCE</scope>
    <source>
        <strain evidence="2">CBS 12478</strain>
    </source>
</reference>
<dbReference type="Proteomes" id="UP000322225">
    <property type="component" value="Chromosome 13"/>
</dbReference>
<evidence type="ECO:0000256" key="1">
    <source>
        <dbReference type="SAM" id="MobiDB-lite"/>
    </source>
</evidence>
<dbReference type="AlphaFoldDB" id="A0AAJ8LPL4"/>
<protein>
    <submittedName>
        <fullName evidence="2">Uncharacterized protein</fullName>
    </submittedName>
</protein>
<name>A0AAJ8LPL4_9TREE</name>